<organism evidence="1">
    <name type="scientific">Tanacetum cinerariifolium</name>
    <name type="common">Dalmatian daisy</name>
    <name type="synonym">Chrysanthemum cinerariifolium</name>
    <dbReference type="NCBI Taxonomy" id="118510"/>
    <lineage>
        <taxon>Eukaryota</taxon>
        <taxon>Viridiplantae</taxon>
        <taxon>Streptophyta</taxon>
        <taxon>Embryophyta</taxon>
        <taxon>Tracheophyta</taxon>
        <taxon>Spermatophyta</taxon>
        <taxon>Magnoliopsida</taxon>
        <taxon>eudicotyledons</taxon>
        <taxon>Gunneridae</taxon>
        <taxon>Pentapetalae</taxon>
        <taxon>asterids</taxon>
        <taxon>campanulids</taxon>
        <taxon>Asterales</taxon>
        <taxon>Asteraceae</taxon>
        <taxon>Asteroideae</taxon>
        <taxon>Anthemideae</taxon>
        <taxon>Anthemidinae</taxon>
        <taxon>Tanacetum</taxon>
    </lineage>
</organism>
<sequence length="40" mass="4391">MPVTRQGTNDAMTPESIQAMIDRAIQRNSTHTQDDASQSS</sequence>
<name>A0A699TPI5_TANCI</name>
<feature type="non-terminal residue" evidence="1">
    <location>
        <position position="40"/>
    </location>
</feature>
<gene>
    <name evidence="1" type="ORF">Tci_883098</name>
</gene>
<evidence type="ECO:0000313" key="1">
    <source>
        <dbReference type="EMBL" id="GFD11129.1"/>
    </source>
</evidence>
<dbReference type="AlphaFoldDB" id="A0A699TPI5"/>
<dbReference type="EMBL" id="BKCJ011257045">
    <property type="protein sequence ID" value="GFD11129.1"/>
    <property type="molecule type" value="Genomic_DNA"/>
</dbReference>
<protein>
    <submittedName>
        <fullName evidence="1">Uncharacterized protein</fullName>
    </submittedName>
</protein>
<proteinExistence type="predicted"/>
<comment type="caution">
    <text evidence="1">The sequence shown here is derived from an EMBL/GenBank/DDBJ whole genome shotgun (WGS) entry which is preliminary data.</text>
</comment>
<accession>A0A699TPI5</accession>
<reference evidence="1" key="1">
    <citation type="journal article" date="2019" name="Sci. Rep.">
        <title>Draft genome of Tanacetum cinerariifolium, the natural source of mosquito coil.</title>
        <authorList>
            <person name="Yamashiro T."/>
            <person name="Shiraishi A."/>
            <person name="Satake H."/>
            <person name="Nakayama K."/>
        </authorList>
    </citation>
    <scope>NUCLEOTIDE SEQUENCE</scope>
</reference>